<feature type="domain" description="Helitron helicase-like" evidence="1">
    <location>
        <begin position="1"/>
        <end position="100"/>
    </location>
</feature>
<evidence type="ECO:0000313" key="2">
    <source>
        <dbReference type="EMBL" id="KAK4307732.1"/>
    </source>
</evidence>
<evidence type="ECO:0000259" key="1">
    <source>
        <dbReference type="Pfam" id="PF14214"/>
    </source>
</evidence>
<dbReference type="EMBL" id="JAWZYT010001972">
    <property type="protein sequence ID" value="KAK4307732.1"/>
    <property type="molecule type" value="Genomic_DNA"/>
</dbReference>
<accession>A0AAE1PIJ1</accession>
<protein>
    <recommendedName>
        <fullName evidence="1">Helitron helicase-like domain-containing protein</fullName>
    </recommendedName>
</protein>
<evidence type="ECO:0000313" key="3">
    <source>
        <dbReference type="Proteomes" id="UP001292094"/>
    </source>
</evidence>
<gene>
    <name evidence="2" type="ORF">Pmani_020522</name>
</gene>
<reference evidence="2" key="1">
    <citation type="submission" date="2023-11" db="EMBL/GenBank/DDBJ databases">
        <title>Genome assemblies of two species of porcelain crab, Petrolisthes cinctipes and Petrolisthes manimaculis (Anomura: Porcellanidae).</title>
        <authorList>
            <person name="Angst P."/>
        </authorList>
    </citation>
    <scope>NUCLEOTIDE SEQUENCE</scope>
    <source>
        <strain evidence="2">PB745_02</strain>
        <tissue evidence="2">Gill</tissue>
    </source>
</reference>
<comment type="caution">
    <text evidence="2">The sequence shown here is derived from an EMBL/GenBank/DDBJ whole genome shotgun (WGS) entry which is preliminary data.</text>
</comment>
<dbReference type="InterPro" id="IPR025476">
    <property type="entry name" value="Helitron_helicase-like"/>
</dbReference>
<proteinExistence type="predicted"/>
<sequence length="202" mass="23176">MKQRQQDALAFVSQYGSPDFFITFTFNPKWVEIGEAMVQTGSPSSTSGNNRPDLVSRIFKEKVNAHMDDLKKTKVFGTVRVHLYSIEWQKRGLPHVHILVWMERRVNAEIVDQLITAEKPDPVKEPILYEIVTRCMIHGPCKGFDDSQPCCQTRSSSSNGTCSKGFPKTCRDDTLLGNNGYPMYEWPPSPTARWRRRPFVHQ</sequence>
<keyword evidence="3" id="KW-1185">Reference proteome</keyword>
<dbReference type="AlphaFoldDB" id="A0AAE1PIJ1"/>
<dbReference type="Pfam" id="PF14214">
    <property type="entry name" value="Helitron_like_N"/>
    <property type="match status" value="1"/>
</dbReference>
<organism evidence="2 3">
    <name type="scientific">Petrolisthes manimaculis</name>
    <dbReference type="NCBI Taxonomy" id="1843537"/>
    <lineage>
        <taxon>Eukaryota</taxon>
        <taxon>Metazoa</taxon>
        <taxon>Ecdysozoa</taxon>
        <taxon>Arthropoda</taxon>
        <taxon>Crustacea</taxon>
        <taxon>Multicrustacea</taxon>
        <taxon>Malacostraca</taxon>
        <taxon>Eumalacostraca</taxon>
        <taxon>Eucarida</taxon>
        <taxon>Decapoda</taxon>
        <taxon>Pleocyemata</taxon>
        <taxon>Anomura</taxon>
        <taxon>Galatheoidea</taxon>
        <taxon>Porcellanidae</taxon>
        <taxon>Petrolisthes</taxon>
    </lineage>
</organism>
<dbReference type="Proteomes" id="UP001292094">
    <property type="component" value="Unassembled WGS sequence"/>
</dbReference>
<name>A0AAE1PIJ1_9EUCA</name>